<reference evidence="2 3" key="1">
    <citation type="submission" date="2024-03" db="EMBL/GenBank/DDBJ databases">
        <title>Actinomycetospora sp. OC33-EN07, a novel actinomycete isolated from wild orchid (Aerides multiflora).</title>
        <authorList>
            <person name="Suriyachadkun C."/>
        </authorList>
    </citation>
    <scope>NUCLEOTIDE SEQUENCE [LARGE SCALE GENOMIC DNA]</scope>
    <source>
        <strain evidence="2 3">OC33-EN07</strain>
    </source>
</reference>
<sequence length="326" mass="34539">MASAVRMSPSATTKWQPAPAALTAPTTAVEDLYVIGHFGIAHVPADSWRLRVGGLVDRPLELDLAQLRALPSVTVTAVLECYGNPLDPDVPTRRAGNVVWRGTPVAAVLELAGASDGPILWAEGYDAGVFDGTRCGEYLKDLPMDVVRERGVLAYEMDGAPLTAEHGHPVRLFVPGYFGTNNVKWLRALTVADRRPEHLFTTTLYQRATPGTGALAPVRDLDVASLVTAVRLDGDGLHVAGWAWGSSAVVGVEVGSGPDEPRDWVDAALDTPVGGEHGWRAFAATVRPGTVVGARARDAAGRRQPLRGARNACHVVAVDPEFADPG</sequence>
<evidence type="ECO:0000313" key="3">
    <source>
        <dbReference type="Proteomes" id="UP001369736"/>
    </source>
</evidence>
<dbReference type="EMBL" id="JBBEGM010000009">
    <property type="protein sequence ID" value="MEJ2863790.1"/>
    <property type="molecule type" value="Genomic_DNA"/>
</dbReference>
<proteinExistence type="predicted"/>
<dbReference type="Proteomes" id="UP001369736">
    <property type="component" value="Unassembled WGS sequence"/>
</dbReference>
<dbReference type="PRINTS" id="PR00407">
    <property type="entry name" value="EUMOPTERIN"/>
</dbReference>
<dbReference type="InterPro" id="IPR036374">
    <property type="entry name" value="OxRdtase_Mopterin-bd_sf"/>
</dbReference>
<dbReference type="InterPro" id="IPR008335">
    <property type="entry name" value="Mopterin_OxRdtase_euk"/>
</dbReference>
<dbReference type="Gene3D" id="3.90.420.10">
    <property type="entry name" value="Oxidoreductase, molybdopterin-binding domain"/>
    <property type="match status" value="1"/>
</dbReference>
<feature type="domain" description="Oxidoreductase molybdopterin-binding" evidence="1">
    <location>
        <begin position="40"/>
        <end position="197"/>
    </location>
</feature>
<dbReference type="RefSeq" id="WP_337705151.1">
    <property type="nucleotide sequence ID" value="NZ_JBBEGM010000009.1"/>
</dbReference>
<dbReference type="PANTHER" id="PTHR19372">
    <property type="entry name" value="SULFITE REDUCTASE"/>
    <property type="match status" value="1"/>
</dbReference>
<evidence type="ECO:0000313" key="2">
    <source>
        <dbReference type="EMBL" id="MEJ2863790.1"/>
    </source>
</evidence>
<gene>
    <name evidence="2" type="ORF">WCD58_21715</name>
</gene>
<organism evidence="2 3">
    <name type="scientific">Actinomycetospora flava</name>
    <dbReference type="NCBI Taxonomy" id="3129232"/>
    <lineage>
        <taxon>Bacteria</taxon>
        <taxon>Bacillati</taxon>
        <taxon>Actinomycetota</taxon>
        <taxon>Actinomycetes</taxon>
        <taxon>Pseudonocardiales</taxon>
        <taxon>Pseudonocardiaceae</taxon>
        <taxon>Actinomycetospora</taxon>
    </lineage>
</organism>
<comment type="caution">
    <text evidence="2">The sequence shown here is derived from an EMBL/GenBank/DDBJ whole genome shotgun (WGS) entry which is preliminary data.</text>
</comment>
<dbReference type="Pfam" id="PF00174">
    <property type="entry name" value="Oxidored_molyb"/>
    <property type="match status" value="1"/>
</dbReference>
<dbReference type="InterPro" id="IPR014756">
    <property type="entry name" value="Ig_E-set"/>
</dbReference>
<accession>A0ABU8MAQ4</accession>
<dbReference type="SUPFAM" id="SSF56524">
    <property type="entry name" value="Oxidoreductase molybdopterin-binding domain"/>
    <property type="match status" value="1"/>
</dbReference>
<name>A0ABU8MAQ4_9PSEU</name>
<protein>
    <submittedName>
        <fullName evidence="2">Molybdopterin-dependent oxidoreductase</fullName>
    </submittedName>
</protein>
<dbReference type="SUPFAM" id="SSF81296">
    <property type="entry name" value="E set domains"/>
    <property type="match status" value="1"/>
</dbReference>
<dbReference type="InterPro" id="IPR000572">
    <property type="entry name" value="OxRdtase_Mopterin-bd_dom"/>
</dbReference>
<dbReference type="PANTHER" id="PTHR19372:SF7">
    <property type="entry name" value="SULFITE OXIDASE, MITOCHONDRIAL"/>
    <property type="match status" value="1"/>
</dbReference>
<dbReference type="Gene3D" id="2.60.40.650">
    <property type="match status" value="1"/>
</dbReference>
<keyword evidence="3" id="KW-1185">Reference proteome</keyword>
<evidence type="ECO:0000259" key="1">
    <source>
        <dbReference type="Pfam" id="PF00174"/>
    </source>
</evidence>